<dbReference type="InterPro" id="IPR006595">
    <property type="entry name" value="CTLH_C"/>
</dbReference>
<dbReference type="PANTHER" id="PTHR12864">
    <property type="entry name" value="RAN BINDING PROTEIN 9-RELATED"/>
    <property type="match status" value="1"/>
</dbReference>
<dbReference type="PROSITE" id="PS50896">
    <property type="entry name" value="LISH"/>
    <property type="match status" value="1"/>
</dbReference>
<evidence type="ECO:0000313" key="3">
    <source>
        <dbReference type="Proteomes" id="UP000325081"/>
    </source>
</evidence>
<dbReference type="InterPro" id="IPR006594">
    <property type="entry name" value="LisH"/>
</dbReference>
<dbReference type="InterPro" id="IPR050618">
    <property type="entry name" value="Ubq-SigPath_Reg"/>
</dbReference>
<dbReference type="EMBL" id="BKCP01001113">
    <property type="protein sequence ID" value="GER26561.1"/>
    <property type="molecule type" value="Genomic_DNA"/>
</dbReference>
<accession>A0A5A7P1Z9</accession>
<dbReference type="SMART" id="SM00757">
    <property type="entry name" value="CRA"/>
    <property type="match status" value="1"/>
</dbReference>
<dbReference type="OrthoDB" id="2415936at2759"/>
<comment type="caution">
    <text evidence="2">The sequence shown here is derived from an EMBL/GenBank/DDBJ whole genome shotgun (WGS) entry which is preliminary data.</text>
</comment>
<name>A0A5A7P1Z9_STRAF</name>
<dbReference type="InterPro" id="IPR024964">
    <property type="entry name" value="CTLH/CRA"/>
</dbReference>
<feature type="domain" description="CTLH" evidence="1">
    <location>
        <begin position="143"/>
        <end position="200"/>
    </location>
</feature>
<dbReference type="AlphaFoldDB" id="A0A5A7P1Z9"/>
<dbReference type="Pfam" id="PF10607">
    <property type="entry name" value="CTLH"/>
    <property type="match status" value="1"/>
</dbReference>
<protein>
    <submittedName>
        <fullName evidence="2">LisH and RanBPM domains containing protein</fullName>
    </submittedName>
</protein>
<dbReference type="SMART" id="SM00667">
    <property type="entry name" value="LisH"/>
    <property type="match status" value="1"/>
</dbReference>
<dbReference type="SMART" id="SM00668">
    <property type="entry name" value="CTLH"/>
    <property type="match status" value="1"/>
</dbReference>
<sequence length="328" mass="37868">MLCFHNAQVLSHWVFLKKQCYDLTMISSGQKQRRRRPEILVLPDDFPDDPKYAYLLKTFFFLPNRDWKGRLIALCGVKKMDADSNIVSFPTREDTYRSDKKDVNSNDINKIVLSYLVHNCYKDTLESFIACTGEEHTVSHVEDLEKRKQIYQFALNGNALEAIKLTEEHTPGLLDANEDLHIDLLSLHFVGLIRSRKTEEALEFANSKMAPFGKEQRLVQKLEDCAGLLAYQEPEKSPLFHLLSPEHRQHVADSLNRAILAHTKQPSYSTMERIIQQTTVVRQYLNQEFNKVRRWASSTFLFGGFSQELSLLLDFLEATIEICVVLVA</sequence>
<evidence type="ECO:0000259" key="1">
    <source>
        <dbReference type="PROSITE" id="PS50897"/>
    </source>
</evidence>
<evidence type="ECO:0000313" key="2">
    <source>
        <dbReference type="EMBL" id="GER26561.1"/>
    </source>
</evidence>
<dbReference type="InterPro" id="IPR013144">
    <property type="entry name" value="CRA_dom"/>
</dbReference>
<gene>
    <name evidence="2" type="ORF">STAS_02210</name>
</gene>
<dbReference type="Proteomes" id="UP000325081">
    <property type="component" value="Unassembled WGS sequence"/>
</dbReference>
<dbReference type="PROSITE" id="PS50897">
    <property type="entry name" value="CTLH"/>
    <property type="match status" value="1"/>
</dbReference>
<reference evidence="3" key="1">
    <citation type="journal article" date="2019" name="Curr. Biol.">
        <title>Genome Sequence of Striga asiatica Provides Insight into the Evolution of Plant Parasitism.</title>
        <authorList>
            <person name="Yoshida S."/>
            <person name="Kim S."/>
            <person name="Wafula E.K."/>
            <person name="Tanskanen J."/>
            <person name="Kim Y.M."/>
            <person name="Honaas L."/>
            <person name="Yang Z."/>
            <person name="Spallek T."/>
            <person name="Conn C.E."/>
            <person name="Ichihashi Y."/>
            <person name="Cheong K."/>
            <person name="Cui S."/>
            <person name="Der J.P."/>
            <person name="Gundlach H."/>
            <person name="Jiao Y."/>
            <person name="Hori C."/>
            <person name="Ishida J.K."/>
            <person name="Kasahara H."/>
            <person name="Kiba T."/>
            <person name="Kim M.S."/>
            <person name="Koo N."/>
            <person name="Laohavisit A."/>
            <person name="Lee Y.H."/>
            <person name="Lumba S."/>
            <person name="McCourt P."/>
            <person name="Mortimer J.C."/>
            <person name="Mutuku J.M."/>
            <person name="Nomura T."/>
            <person name="Sasaki-Sekimoto Y."/>
            <person name="Seto Y."/>
            <person name="Wang Y."/>
            <person name="Wakatake T."/>
            <person name="Sakakibara H."/>
            <person name="Demura T."/>
            <person name="Yamaguchi S."/>
            <person name="Yoneyama K."/>
            <person name="Manabe R.I."/>
            <person name="Nelson D.C."/>
            <person name="Schulman A.H."/>
            <person name="Timko M.P."/>
            <person name="dePamphilis C.W."/>
            <person name="Choi D."/>
            <person name="Shirasu K."/>
        </authorList>
    </citation>
    <scope>NUCLEOTIDE SEQUENCE [LARGE SCALE GENOMIC DNA]</scope>
    <source>
        <strain evidence="3">cv. UVA1</strain>
    </source>
</reference>
<organism evidence="2 3">
    <name type="scientific">Striga asiatica</name>
    <name type="common">Asiatic witchweed</name>
    <name type="synonym">Buchnera asiatica</name>
    <dbReference type="NCBI Taxonomy" id="4170"/>
    <lineage>
        <taxon>Eukaryota</taxon>
        <taxon>Viridiplantae</taxon>
        <taxon>Streptophyta</taxon>
        <taxon>Embryophyta</taxon>
        <taxon>Tracheophyta</taxon>
        <taxon>Spermatophyta</taxon>
        <taxon>Magnoliopsida</taxon>
        <taxon>eudicotyledons</taxon>
        <taxon>Gunneridae</taxon>
        <taxon>Pentapetalae</taxon>
        <taxon>asterids</taxon>
        <taxon>lamiids</taxon>
        <taxon>Lamiales</taxon>
        <taxon>Orobanchaceae</taxon>
        <taxon>Buchnereae</taxon>
        <taxon>Striga</taxon>
    </lineage>
</organism>
<keyword evidence="3" id="KW-1185">Reference proteome</keyword>
<proteinExistence type="predicted"/>